<evidence type="ECO:0000256" key="5">
    <source>
        <dbReference type="ARBA" id="ARBA00022741"/>
    </source>
</evidence>
<feature type="coiled-coil region" evidence="12">
    <location>
        <begin position="267"/>
        <end position="382"/>
    </location>
</feature>
<dbReference type="GO" id="GO:0005634">
    <property type="term" value="C:nucleus"/>
    <property type="evidence" value="ECO:0007669"/>
    <property type="project" value="UniProtKB-SubCell"/>
</dbReference>
<feature type="compositionally biased region" description="Polar residues" evidence="13">
    <location>
        <begin position="1032"/>
        <end position="1043"/>
    </location>
</feature>
<accession>A0A9W7XPR5</accession>
<dbReference type="InterPro" id="IPR027417">
    <property type="entry name" value="P-loop_NTPase"/>
</dbReference>
<evidence type="ECO:0000256" key="9">
    <source>
        <dbReference type="ARBA" id="ARBA00023172"/>
    </source>
</evidence>
<dbReference type="Pfam" id="PF02463">
    <property type="entry name" value="SMC_N"/>
    <property type="match status" value="1"/>
</dbReference>
<organism evidence="15 16">
    <name type="scientific">Coemansia asiatica</name>
    <dbReference type="NCBI Taxonomy" id="1052880"/>
    <lineage>
        <taxon>Eukaryota</taxon>
        <taxon>Fungi</taxon>
        <taxon>Fungi incertae sedis</taxon>
        <taxon>Zoopagomycota</taxon>
        <taxon>Kickxellomycotina</taxon>
        <taxon>Kickxellomycetes</taxon>
        <taxon>Kickxellales</taxon>
        <taxon>Kickxellaceae</taxon>
        <taxon>Coemansia</taxon>
    </lineage>
</organism>
<comment type="subcellular location">
    <subcellularLocation>
        <location evidence="2">Chromosome</location>
    </subcellularLocation>
    <subcellularLocation>
        <location evidence="1">Nucleus</location>
    </subcellularLocation>
</comment>
<dbReference type="EC" id="3.6.4.13" evidence="15"/>
<dbReference type="GO" id="GO:0000724">
    <property type="term" value="P:double-strand break repair via homologous recombination"/>
    <property type="evidence" value="ECO:0007669"/>
    <property type="project" value="TreeGrafter"/>
</dbReference>
<proteinExistence type="inferred from homology"/>
<evidence type="ECO:0000256" key="4">
    <source>
        <dbReference type="ARBA" id="ARBA00022454"/>
    </source>
</evidence>
<feature type="coiled-coil region" evidence="12">
    <location>
        <begin position="709"/>
        <end position="965"/>
    </location>
</feature>
<evidence type="ECO:0000256" key="3">
    <source>
        <dbReference type="ARBA" id="ARBA00006793"/>
    </source>
</evidence>
<feature type="compositionally biased region" description="Basic and acidic residues" evidence="13">
    <location>
        <begin position="9"/>
        <end position="28"/>
    </location>
</feature>
<protein>
    <submittedName>
        <fullName evidence="15">Structural maintenance of chromosomes protein 6</fullName>
        <ecNumber evidence="15">3.6.4.13</ecNumber>
    </submittedName>
</protein>
<name>A0A9W7XPR5_9FUNG</name>
<dbReference type="GO" id="GO:0003697">
    <property type="term" value="F:single-stranded DNA binding"/>
    <property type="evidence" value="ECO:0007669"/>
    <property type="project" value="TreeGrafter"/>
</dbReference>
<evidence type="ECO:0000313" key="15">
    <source>
        <dbReference type="EMBL" id="KAJ1646666.1"/>
    </source>
</evidence>
<dbReference type="PANTHER" id="PTHR19306:SF6">
    <property type="entry name" value="STRUCTURAL MAINTENANCE OF CHROMOSOMES PROTEIN 6"/>
    <property type="match status" value="1"/>
</dbReference>
<feature type="region of interest" description="Disordered" evidence="13">
    <location>
        <begin position="1014"/>
        <end position="1054"/>
    </location>
</feature>
<keyword evidence="15" id="KW-0378">Hydrolase</keyword>
<feature type="coiled-coil region" evidence="12">
    <location>
        <begin position="411"/>
        <end position="516"/>
    </location>
</feature>
<feature type="compositionally biased region" description="Polar residues" evidence="13">
    <location>
        <begin position="56"/>
        <end position="67"/>
    </location>
</feature>
<feature type="domain" description="RecF/RecN/SMC N-terminal" evidence="14">
    <location>
        <begin position="91"/>
        <end position="1118"/>
    </location>
</feature>
<dbReference type="AlphaFoldDB" id="A0A9W7XPR5"/>
<keyword evidence="5" id="KW-0547">Nucleotide-binding</keyword>
<dbReference type="Proteomes" id="UP001145021">
    <property type="component" value="Unassembled WGS sequence"/>
</dbReference>
<dbReference type="GO" id="GO:0005524">
    <property type="term" value="F:ATP binding"/>
    <property type="evidence" value="ECO:0007669"/>
    <property type="project" value="UniProtKB-KW"/>
</dbReference>
<keyword evidence="16" id="KW-1185">Reference proteome</keyword>
<dbReference type="Gene3D" id="3.40.50.300">
    <property type="entry name" value="P-loop containing nucleotide triphosphate hydrolases"/>
    <property type="match status" value="2"/>
</dbReference>
<feature type="compositionally biased region" description="Basic and acidic residues" evidence="13">
    <location>
        <begin position="1014"/>
        <end position="1027"/>
    </location>
</feature>
<evidence type="ECO:0000256" key="13">
    <source>
        <dbReference type="SAM" id="MobiDB-lite"/>
    </source>
</evidence>
<dbReference type="EMBL" id="JANBOH010000053">
    <property type="protein sequence ID" value="KAJ1646666.1"/>
    <property type="molecule type" value="Genomic_DNA"/>
</dbReference>
<keyword evidence="7" id="KW-0067">ATP-binding</keyword>
<keyword evidence="10" id="KW-0234">DNA repair</keyword>
<evidence type="ECO:0000256" key="11">
    <source>
        <dbReference type="ARBA" id="ARBA00023242"/>
    </source>
</evidence>
<evidence type="ECO:0000256" key="6">
    <source>
        <dbReference type="ARBA" id="ARBA00022763"/>
    </source>
</evidence>
<comment type="similarity">
    <text evidence="3">Belongs to the SMC family. SMC6 subfamily.</text>
</comment>
<evidence type="ECO:0000256" key="10">
    <source>
        <dbReference type="ARBA" id="ARBA00023204"/>
    </source>
</evidence>
<reference evidence="15" key="1">
    <citation type="submission" date="2022-07" db="EMBL/GenBank/DDBJ databases">
        <title>Phylogenomic reconstructions and comparative analyses of Kickxellomycotina fungi.</title>
        <authorList>
            <person name="Reynolds N.K."/>
            <person name="Stajich J.E."/>
            <person name="Barry K."/>
            <person name="Grigoriev I.V."/>
            <person name="Crous P."/>
            <person name="Smith M.E."/>
        </authorList>
    </citation>
    <scope>NUCLEOTIDE SEQUENCE</scope>
    <source>
        <strain evidence="15">NBRC 105413</strain>
    </source>
</reference>
<keyword evidence="8 12" id="KW-0175">Coiled coil</keyword>
<evidence type="ECO:0000256" key="12">
    <source>
        <dbReference type="SAM" id="Coils"/>
    </source>
</evidence>
<evidence type="ECO:0000256" key="7">
    <source>
        <dbReference type="ARBA" id="ARBA00022840"/>
    </source>
</evidence>
<dbReference type="SUPFAM" id="SSF52540">
    <property type="entry name" value="P-loop containing nucleoside triphosphate hydrolases"/>
    <property type="match status" value="2"/>
</dbReference>
<keyword evidence="4" id="KW-0158">Chromosome</keyword>
<dbReference type="GO" id="GO:0035861">
    <property type="term" value="C:site of double-strand break"/>
    <property type="evidence" value="ECO:0007669"/>
    <property type="project" value="TreeGrafter"/>
</dbReference>
<gene>
    <name evidence="15" type="primary">smc6</name>
    <name evidence="15" type="ORF">LPJ64_001892</name>
</gene>
<feature type="region of interest" description="Disordered" evidence="13">
    <location>
        <begin position="1"/>
        <end position="67"/>
    </location>
</feature>
<keyword evidence="9" id="KW-0233">DNA recombination</keyword>
<evidence type="ECO:0000259" key="14">
    <source>
        <dbReference type="Pfam" id="PF02463"/>
    </source>
</evidence>
<evidence type="ECO:0000313" key="16">
    <source>
        <dbReference type="Proteomes" id="UP001145021"/>
    </source>
</evidence>
<dbReference type="PANTHER" id="PTHR19306">
    <property type="entry name" value="STRUCTURAL MAINTENANCE OF CHROMOSOMES 5,6 SMC5, SMC6"/>
    <property type="match status" value="1"/>
</dbReference>
<evidence type="ECO:0000256" key="2">
    <source>
        <dbReference type="ARBA" id="ARBA00004286"/>
    </source>
</evidence>
<dbReference type="GO" id="GO:0016787">
    <property type="term" value="F:hydrolase activity"/>
    <property type="evidence" value="ECO:0007669"/>
    <property type="project" value="UniProtKB-KW"/>
</dbReference>
<evidence type="ECO:0000256" key="8">
    <source>
        <dbReference type="ARBA" id="ARBA00023054"/>
    </source>
</evidence>
<keyword evidence="11" id="KW-0539">Nucleus</keyword>
<keyword evidence="6" id="KW-0227">DNA damage</keyword>
<sequence>MAKSRLKRQFSDDYRGSDNIEQEAKENGNPHTTNGKSKRTRVDQSQESVGNGDFGMQSQDSDAANTRTNVTRLRGKQTQQGLAAESEFGVIESIELIDFMCHEKTVVNLTPRVNFITGQNGSGKSAILTALMVALGGKVSVTNRATSLKDLIRGGRSSATVRVKLRNRGSEAFYPETYGQTIIIERQLNSSGSASSYKITNGDTRAVVSRKREDIVNITDHMGIQVDNPINMLSQDAAREFLAKTNPDSMYMFFLKGTQLFQLSEDLESVRLAIARAESSIERKKEVLPEMRAEKKRWEQHYEDMRQARDISTRLDSLGQQMAWALVEEVEAEVSQVDQEVEMHAKKVSLVDEKIGSENAAIEEIEQEVRRMQEQVESQLAQISPLQDERSTPVSAIEDIKSQLRQYKQTEIEINTEARRIRERIDSLNKEIDAERARLQETDQDGKERLRNTIVSLEETIKEEESRIAQLQGEQQEYEQQSRSLSDSKSGYIRAVDKAKTIVSRTRSNLDDLKRQTANRLNAFGRGVPEALALIKKTKWRGMQPVGPIGDCIKLRDRRWAPVIETTLDKSLNAFLVDSHADRVTLDGIFRRVGCQSRIIICNTELFDYSAGEPSTEYLTMLRTLDISNEVVKRQLINLNRIEQVILVEQRALGDKIMSSNNGGFPKNVIACLSVDGYSVGSRSGGLATQAMNLVRQSSRLGGDIATVIEREEQQLVAQTGELEEAKRLLDKADHELKSLQSKHQLAVAKVRKCKETINRAKAEIEKTRDLLRSNEPTKVAGLEAELETFASQLESIQTQFRDHHLLQVAKREELQQIEASIALIDRKIDAVRAKAETLRQSADNKSSESQRHAENIEYYRSKRVKLEEAAQRLVQKRSGLQQKVDEVTTDARKLGNERVQVEHSASRLDRMITECRARLEEIERTSSMSLADVAEKAQNYISAYNKAKDELRTITRLISSLKSAHQMRLHMWTQFRDSMTMRTKMHFTTLLQNRGYAGKLEFDHTQRTLVPKVKTDQDIVSERASRGDSVNGRSQNGSSGVSFQRKDTKSLSGGEKSFTTICLLLALWEAMNCPVRALDEFDVFMDAANRAAAMNMMVGSAQSKGETQYILITPQDLGVKPSDTVSILRLAPPKR</sequence>
<dbReference type="GO" id="GO:0030915">
    <property type="term" value="C:Smc5-Smc6 complex"/>
    <property type="evidence" value="ECO:0007669"/>
    <property type="project" value="TreeGrafter"/>
</dbReference>
<dbReference type="GO" id="GO:0003684">
    <property type="term" value="F:damaged DNA binding"/>
    <property type="evidence" value="ECO:0007669"/>
    <property type="project" value="TreeGrafter"/>
</dbReference>
<comment type="caution">
    <text evidence="15">The sequence shown here is derived from an EMBL/GenBank/DDBJ whole genome shotgun (WGS) entry which is preliminary data.</text>
</comment>
<dbReference type="InterPro" id="IPR003395">
    <property type="entry name" value="RecF/RecN/SMC_N"/>
</dbReference>
<evidence type="ECO:0000256" key="1">
    <source>
        <dbReference type="ARBA" id="ARBA00004123"/>
    </source>
</evidence>
<dbReference type="GO" id="GO:0003724">
    <property type="term" value="F:RNA helicase activity"/>
    <property type="evidence" value="ECO:0007669"/>
    <property type="project" value="UniProtKB-EC"/>
</dbReference>